<gene>
    <name evidence="1" type="ORF">LPJ66_009060</name>
</gene>
<organism evidence="1 2">
    <name type="scientific">Kickxella alabastrina</name>
    <dbReference type="NCBI Taxonomy" id="61397"/>
    <lineage>
        <taxon>Eukaryota</taxon>
        <taxon>Fungi</taxon>
        <taxon>Fungi incertae sedis</taxon>
        <taxon>Zoopagomycota</taxon>
        <taxon>Kickxellomycotina</taxon>
        <taxon>Kickxellomycetes</taxon>
        <taxon>Kickxellales</taxon>
        <taxon>Kickxellaceae</taxon>
        <taxon>Kickxella</taxon>
    </lineage>
</organism>
<protein>
    <submittedName>
        <fullName evidence="1">Uncharacterized protein</fullName>
    </submittedName>
</protein>
<accession>A0ACC1I500</accession>
<proteinExistence type="predicted"/>
<dbReference type="Proteomes" id="UP001150581">
    <property type="component" value="Unassembled WGS sequence"/>
</dbReference>
<feature type="non-terminal residue" evidence="1">
    <location>
        <position position="171"/>
    </location>
</feature>
<evidence type="ECO:0000313" key="2">
    <source>
        <dbReference type="Proteomes" id="UP001150581"/>
    </source>
</evidence>
<comment type="caution">
    <text evidence="1">The sequence shown here is derived from an EMBL/GenBank/DDBJ whole genome shotgun (WGS) entry which is preliminary data.</text>
</comment>
<dbReference type="EMBL" id="JANBPG010001969">
    <property type="protein sequence ID" value="KAJ1887549.1"/>
    <property type="molecule type" value="Genomic_DNA"/>
</dbReference>
<evidence type="ECO:0000313" key="1">
    <source>
        <dbReference type="EMBL" id="KAJ1887549.1"/>
    </source>
</evidence>
<keyword evidence="2" id="KW-1185">Reference proteome</keyword>
<reference evidence="1" key="1">
    <citation type="submission" date="2022-07" db="EMBL/GenBank/DDBJ databases">
        <title>Phylogenomic reconstructions and comparative analyses of Kickxellomycotina fungi.</title>
        <authorList>
            <person name="Reynolds N.K."/>
            <person name="Stajich J.E."/>
            <person name="Barry K."/>
            <person name="Grigoriev I.V."/>
            <person name="Crous P."/>
            <person name="Smith M.E."/>
        </authorList>
    </citation>
    <scope>NUCLEOTIDE SEQUENCE</scope>
    <source>
        <strain evidence="1">Benny 63K</strain>
    </source>
</reference>
<sequence length="171" mass="18720">MSVSLRLLGRSSALTPRTLTTALRHSSSTPTRARETVKFPWVWPSDSSNTPRHSNLKSKTRLPILGPILNWYTDISGKAMVASIFDNAYIETVREKMVPLVLPKAAKAVAEGDMQALDRVMTRHLAAMYKHALAGVKAQGMEIRMEVGEVGEPKVLGRMVKLGPPAAFDPA</sequence>
<name>A0ACC1I500_9FUNG</name>